<evidence type="ECO:0000256" key="1">
    <source>
        <dbReference type="SAM" id="MobiDB-lite"/>
    </source>
</evidence>
<dbReference type="RefSeq" id="XP_040780005.1">
    <property type="nucleotide sequence ID" value="XM_040919476.1"/>
</dbReference>
<feature type="signal peptide" evidence="2">
    <location>
        <begin position="1"/>
        <end position="21"/>
    </location>
</feature>
<feature type="compositionally biased region" description="Gly residues" evidence="1">
    <location>
        <begin position="70"/>
        <end position="80"/>
    </location>
</feature>
<comment type="caution">
    <text evidence="3">The sequence shown here is derived from an EMBL/GenBank/DDBJ whole genome shotgun (WGS) entry which is preliminary data.</text>
</comment>
<protein>
    <recommendedName>
        <fullName evidence="5">Secreted protein</fullName>
    </recommendedName>
</protein>
<dbReference type="GeneID" id="63836605"/>
<feature type="compositionally biased region" description="Basic residues" evidence="1">
    <location>
        <begin position="115"/>
        <end position="127"/>
    </location>
</feature>
<gene>
    <name evidence="3" type="ORF">M406DRAFT_321126</name>
</gene>
<feature type="compositionally biased region" description="Basic and acidic residues" evidence="1">
    <location>
        <begin position="39"/>
        <end position="63"/>
    </location>
</feature>
<feature type="region of interest" description="Disordered" evidence="1">
    <location>
        <begin position="33"/>
        <end position="127"/>
    </location>
</feature>
<evidence type="ECO:0000313" key="3">
    <source>
        <dbReference type="EMBL" id="KAF3769044.1"/>
    </source>
</evidence>
<keyword evidence="2" id="KW-0732">Signal</keyword>
<accession>A0A9P4Y8Q8</accession>
<keyword evidence="4" id="KW-1185">Reference proteome</keyword>
<name>A0A9P4Y8Q8_CRYP1</name>
<dbReference type="AlphaFoldDB" id="A0A9P4Y8Q8"/>
<sequence length="127" mass="13605">MTTSPLLLLLMLMMLIHLMLSKVLKLAPCKSAHAGSQQRAHDARTTHLVSREPGRRTTCEARASHKCAGEGVGSRPGVGMGSAKEDSRPAGSSRVVLGSPAVGSHLAQETDSHGCRRQHQSSSRWRT</sequence>
<dbReference type="Proteomes" id="UP000803844">
    <property type="component" value="Unassembled WGS sequence"/>
</dbReference>
<evidence type="ECO:0008006" key="5">
    <source>
        <dbReference type="Google" id="ProtNLM"/>
    </source>
</evidence>
<evidence type="ECO:0000256" key="2">
    <source>
        <dbReference type="SAM" id="SignalP"/>
    </source>
</evidence>
<organism evidence="3 4">
    <name type="scientific">Cryphonectria parasitica (strain ATCC 38755 / EP155)</name>
    <dbReference type="NCBI Taxonomy" id="660469"/>
    <lineage>
        <taxon>Eukaryota</taxon>
        <taxon>Fungi</taxon>
        <taxon>Dikarya</taxon>
        <taxon>Ascomycota</taxon>
        <taxon>Pezizomycotina</taxon>
        <taxon>Sordariomycetes</taxon>
        <taxon>Sordariomycetidae</taxon>
        <taxon>Diaporthales</taxon>
        <taxon>Cryphonectriaceae</taxon>
        <taxon>Cryphonectria-Endothia species complex</taxon>
        <taxon>Cryphonectria</taxon>
    </lineage>
</organism>
<reference evidence="3" key="1">
    <citation type="journal article" date="2020" name="Phytopathology">
        <title>Genome sequence of the chestnut blight fungus Cryphonectria parasitica EP155: A fundamental resource for an archetypical invasive plant pathogen.</title>
        <authorList>
            <person name="Crouch J.A."/>
            <person name="Dawe A."/>
            <person name="Aerts A."/>
            <person name="Barry K."/>
            <person name="Churchill A.C.L."/>
            <person name="Grimwood J."/>
            <person name="Hillman B."/>
            <person name="Milgroom M.G."/>
            <person name="Pangilinan J."/>
            <person name="Smith M."/>
            <person name="Salamov A."/>
            <person name="Schmutz J."/>
            <person name="Yadav J."/>
            <person name="Grigoriev I.V."/>
            <person name="Nuss D."/>
        </authorList>
    </citation>
    <scope>NUCLEOTIDE SEQUENCE</scope>
    <source>
        <strain evidence="3">EP155</strain>
    </source>
</reference>
<feature type="chain" id="PRO_5040489377" description="Secreted protein" evidence="2">
    <location>
        <begin position="22"/>
        <end position="127"/>
    </location>
</feature>
<dbReference type="EMBL" id="MU032345">
    <property type="protein sequence ID" value="KAF3769044.1"/>
    <property type="molecule type" value="Genomic_DNA"/>
</dbReference>
<evidence type="ECO:0000313" key="4">
    <source>
        <dbReference type="Proteomes" id="UP000803844"/>
    </source>
</evidence>
<proteinExistence type="predicted"/>